<dbReference type="Gene3D" id="2.40.440.10">
    <property type="entry name" value="L,D-transpeptidase catalytic domain-like"/>
    <property type="match status" value="1"/>
</dbReference>
<dbReference type="Proteomes" id="UP000885706">
    <property type="component" value="Unassembled WGS sequence"/>
</dbReference>
<dbReference type="SUPFAM" id="SSF56601">
    <property type="entry name" value="beta-lactamase/transpeptidase-like"/>
    <property type="match status" value="1"/>
</dbReference>
<dbReference type="InterPro" id="IPR001967">
    <property type="entry name" value="Peptidase_S11_N"/>
</dbReference>
<dbReference type="Pfam" id="PF03734">
    <property type="entry name" value="YkuD"/>
    <property type="match status" value="1"/>
</dbReference>
<dbReference type="PANTHER" id="PTHR30582:SF2">
    <property type="entry name" value="L,D-TRANSPEPTIDASE YCIB-RELATED"/>
    <property type="match status" value="1"/>
</dbReference>
<organism evidence="9">
    <name type="scientific">Desulfofervidus auxilii</name>
    <dbReference type="NCBI Taxonomy" id="1621989"/>
    <lineage>
        <taxon>Bacteria</taxon>
        <taxon>Pseudomonadati</taxon>
        <taxon>Thermodesulfobacteriota</taxon>
        <taxon>Candidatus Desulfofervidia</taxon>
        <taxon>Candidatus Desulfofervidales</taxon>
        <taxon>Candidatus Desulfofervidaceae</taxon>
        <taxon>Candidatus Desulfofervidus</taxon>
    </lineage>
</organism>
<dbReference type="InterPro" id="IPR012338">
    <property type="entry name" value="Beta-lactam/transpept-like"/>
</dbReference>
<dbReference type="SUPFAM" id="SSF141523">
    <property type="entry name" value="L,D-transpeptidase catalytic domain-like"/>
    <property type="match status" value="1"/>
</dbReference>
<evidence type="ECO:0000256" key="3">
    <source>
        <dbReference type="ARBA" id="ARBA00022679"/>
    </source>
</evidence>
<feature type="active site" description="Proton donor/acceptor" evidence="7">
    <location>
        <position position="100"/>
    </location>
</feature>
<comment type="caution">
    <text evidence="9">The sequence shown here is derived from an EMBL/GenBank/DDBJ whole genome shotgun (WGS) entry which is preliminary data.</text>
</comment>
<dbReference type="EMBL" id="DQWQ01000044">
    <property type="protein sequence ID" value="HDD35338.1"/>
    <property type="molecule type" value="Genomic_DNA"/>
</dbReference>
<keyword evidence="3" id="KW-0808">Transferase</keyword>
<dbReference type="InterPro" id="IPR050979">
    <property type="entry name" value="LD-transpeptidase"/>
</dbReference>
<dbReference type="GO" id="GO:0008360">
    <property type="term" value="P:regulation of cell shape"/>
    <property type="evidence" value="ECO:0007669"/>
    <property type="project" value="UniProtKB-UniRule"/>
</dbReference>
<dbReference type="Gene3D" id="3.40.710.10">
    <property type="entry name" value="DD-peptidase/beta-lactamase superfamily"/>
    <property type="match status" value="1"/>
</dbReference>
<name>A0A7V0I9R2_DESA2</name>
<reference evidence="9" key="1">
    <citation type="journal article" date="2020" name="mSystems">
        <title>Genome- and Community-Level Interaction Insights into Carbon Utilization and Element Cycling Functions of Hydrothermarchaeota in Hydrothermal Sediment.</title>
        <authorList>
            <person name="Zhou Z."/>
            <person name="Liu Y."/>
            <person name="Xu W."/>
            <person name="Pan J."/>
            <person name="Luo Z.H."/>
            <person name="Li M."/>
        </authorList>
    </citation>
    <scope>NUCLEOTIDE SEQUENCE [LARGE SCALE GENOMIC DNA]</scope>
    <source>
        <strain evidence="9">HyVt-113</strain>
    </source>
</reference>
<evidence type="ECO:0000256" key="1">
    <source>
        <dbReference type="ARBA" id="ARBA00004752"/>
    </source>
</evidence>
<sequence length="396" mass="44932">MNCFTVNPPILPDFSSKKEALIRERQDFIEINLEENKLLLFERGILKDTFNILAKGNPDIWGGTPAGLYYVLRKHKVSYSNISNVYMPYSIHFYGKYYIHGEPYYRNGKKLKSSFSGGCIRLDNLSAKEVFNFAKKNMPVLVIDQSNKNSALLQVPNEISLSAKSYLVADLDSGQVLLKKNYLTAYPIGELSYLLVASVVAENVDLRRKIKITESMLPKKGVSRVLKEGQKYGVVELLYPMLITSSKEAMIALTYFLGQDKTKALIQEKAEAIMMERVEFVSFQDLSQNKASAKDLFYLARYILFNRSPLFNITKGELVDFAGQFKNLKLKNQNIFSKREDFIGGKTGFVPGFGKTGLFVFCLKNSQRSHRIAIIILGANDIKKEVEKILTWLKGV</sequence>
<dbReference type="Pfam" id="PF00768">
    <property type="entry name" value="Peptidase_S11"/>
    <property type="match status" value="1"/>
</dbReference>
<evidence type="ECO:0000256" key="2">
    <source>
        <dbReference type="ARBA" id="ARBA00005992"/>
    </source>
</evidence>
<comment type="similarity">
    <text evidence="2">Belongs to the YkuD family.</text>
</comment>
<protein>
    <recommendedName>
        <fullName evidence="8">L,D-TPase catalytic domain-containing protein</fullName>
    </recommendedName>
</protein>
<dbReference type="AlphaFoldDB" id="A0A7V0I9R2"/>
<evidence type="ECO:0000256" key="7">
    <source>
        <dbReference type="PROSITE-ProRule" id="PRU01373"/>
    </source>
</evidence>
<gene>
    <name evidence="9" type="ORF">ENF30_00910</name>
</gene>
<evidence type="ECO:0000256" key="4">
    <source>
        <dbReference type="ARBA" id="ARBA00022960"/>
    </source>
</evidence>
<dbReference type="GO" id="GO:0071555">
    <property type="term" value="P:cell wall organization"/>
    <property type="evidence" value="ECO:0007669"/>
    <property type="project" value="UniProtKB-UniRule"/>
</dbReference>
<feature type="active site" description="Nucleophile" evidence="7">
    <location>
        <position position="119"/>
    </location>
</feature>
<dbReference type="PANTHER" id="PTHR30582">
    <property type="entry name" value="L,D-TRANSPEPTIDASE"/>
    <property type="match status" value="1"/>
</dbReference>
<evidence type="ECO:0000259" key="8">
    <source>
        <dbReference type="PROSITE" id="PS52029"/>
    </source>
</evidence>
<accession>A0A7V0I9R2</accession>
<proteinExistence type="inferred from homology"/>
<dbReference type="GO" id="GO:0016740">
    <property type="term" value="F:transferase activity"/>
    <property type="evidence" value="ECO:0007669"/>
    <property type="project" value="UniProtKB-KW"/>
</dbReference>
<feature type="domain" description="L,D-TPase catalytic" evidence="8">
    <location>
        <begin position="27"/>
        <end position="143"/>
    </location>
</feature>
<dbReference type="InterPro" id="IPR038063">
    <property type="entry name" value="Transpep_catalytic_dom"/>
</dbReference>
<dbReference type="GO" id="GO:0005576">
    <property type="term" value="C:extracellular region"/>
    <property type="evidence" value="ECO:0007669"/>
    <property type="project" value="TreeGrafter"/>
</dbReference>
<evidence type="ECO:0000256" key="5">
    <source>
        <dbReference type="ARBA" id="ARBA00022984"/>
    </source>
</evidence>
<dbReference type="UniPathway" id="UPA00219"/>
<dbReference type="CDD" id="cd16913">
    <property type="entry name" value="YkuD_like"/>
    <property type="match status" value="1"/>
</dbReference>
<keyword evidence="6 7" id="KW-0961">Cell wall biogenesis/degradation</keyword>
<dbReference type="GO" id="GO:0009002">
    <property type="term" value="F:serine-type D-Ala-D-Ala carboxypeptidase activity"/>
    <property type="evidence" value="ECO:0007669"/>
    <property type="project" value="InterPro"/>
</dbReference>
<dbReference type="GO" id="GO:0006508">
    <property type="term" value="P:proteolysis"/>
    <property type="evidence" value="ECO:0007669"/>
    <property type="project" value="InterPro"/>
</dbReference>
<keyword evidence="4 7" id="KW-0133">Cell shape</keyword>
<dbReference type="InterPro" id="IPR005490">
    <property type="entry name" value="LD_TPept_cat_dom"/>
</dbReference>
<comment type="pathway">
    <text evidence="1 7">Cell wall biogenesis; peptidoglycan biosynthesis.</text>
</comment>
<keyword evidence="5 7" id="KW-0573">Peptidoglycan synthesis</keyword>
<evidence type="ECO:0000313" key="9">
    <source>
        <dbReference type="EMBL" id="HDD35338.1"/>
    </source>
</evidence>
<evidence type="ECO:0000256" key="6">
    <source>
        <dbReference type="ARBA" id="ARBA00023316"/>
    </source>
</evidence>
<dbReference type="PROSITE" id="PS52029">
    <property type="entry name" value="LD_TPASE"/>
    <property type="match status" value="1"/>
</dbReference>
<dbReference type="GO" id="GO:0018104">
    <property type="term" value="P:peptidoglycan-protein cross-linking"/>
    <property type="evidence" value="ECO:0007669"/>
    <property type="project" value="TreeGrafter"/>
</dbReference>
<dbReference type="GO" id="GO:0071972">
    <property type="term" value="F:peptidoglycan L,D-transpeptidase activity"/>
    <property type="evidence" value="ECO:0007669"/>
    <property type="project" value="TreeGrafter"/>
</dbReference>